<reference evidence="1 2" key="1">
    <citation type="journal article" date="2016" name="Genome Announc.">
        <title>Draft Genome Sequences of Five Rapidly Growing Mycobacterium Species, M. thermoresistibile, M. fortuitum subsp. acetamidolyticum, M. canariasense, M. brisbanense, and M. novocastrense.</title>
        <authorList>
            <person name="Katahira K."/>
            <person name="Ogura Y."/>
            <person name="Gotoh Y."/>
            <person name="Hayashi T."/>
        </authorList>
    </citation>
    <scope>NUCLEOTIDE SEQUENCE [LARGE SCALE GENOMIC DNA]</scope>
    <source>
        <strain evidence="1 2">JCM18114</strain>
    </source>
</reference>
<protein>
    <submittedName>
        <fullName evidence="1">Uncharacterized protein</fullName>
    </submittedName>
</protein>
<name>A0ABQ0KF81_MYCNV</name>
<dbReference type="EMBL" id="BCTA01000021">
    <property type="protein sequence ID" value="GAT08100.1"/>
    <property type="molecule type" value="Genomic_DNA"/>
</dbReference>
<evidence type="ECO:0000313" key="1">
    <source>
        <dbReference type="EMBL" id="GAT08100.1"/>
    </source>
</evidence>
<accession>A0ABQ0KF81</accession>
<comment type="caution">
    <text evidence="1">The sequence shown here is derived from an EMBL/GenBank/DDBJ whole genome shotgun (WGS) entry which is preliminary data.</text>
</comment>
<sequence>MSASTVEADNGGIALRSLEFDDSPAFVDATPAVAAAITTWPGDHHGGHLIDTTRPLADSVAEAQQICCTAI</sequence>
<proteinExistence type="predicted"/>
<dbReference type="RefSeq" id="WP_131808533.1">
    <property type="nucleotide sequence ID" value="NZ_BCTA01000021.1"/>
</dbReference>
<gene>
    <name evidence="1" type="ORF">RMCN_1233</name>
</gene>
<dbReference type="Proteomes" id="UP000069773">
    <property type="component" value="Unassembled WGS sequence"/>
</dbReference>
<keyword evidence="2" id="KW-1185">Reference proteome</keyword>
<organism evidence="1 2">
    <name type="scientific">Mycolicibacterium novocastrense</name>
    <name type="common">Mycobacterium novocastrense</name>
    <dbReference type="NCBI Taxonomy" id="59813"/>
    <lineage>
        <taxon>Bacteria</taxon>
        <taxon>Bacillati</taxon>
        <taxon>Actinomycetota</taxon>
        <taxon>Actinomycetes</taxon>
        <taxon>Mycobacteriales</taxon>
        <taxon>Mycobacteriaceae</taxon>
        <taxon>Mycolicibacterium</taxon>
    </lineage>
</organism>
<evidence type="ECO:0000313" key="2">
    <source>
        <dbReference type="Proteomes" id="UP000069773"/>
    </source>
</evidence>